<dbReference type="SMART" id="SM00448">
    <property type="entry name" value="REC"/>
    <property type="match status" value="1"/>
</dbReference>
<dbReference type="Gene3D" id="3.40.50.2300">
    <property type="match status" value="1"/>
</dbReference>
<dbReference type="InterPro" id="IPR011006">
    <property type="entry name" value="CheY-like_superfamily"/>
</dbReference>
<keyword evidence="5" id="KW-1185">Reference proteome</keyword>
<dbReference type="SUPFAM" id="SSF52172">
    <property type="entry name" value="CheY-like"/>
    <property type="match status" value="1"/>
</dbReference>
<accession>A0A1H8DHJ3</accession>
<sequence length="122" mass="13002">MPRNPRSVLVVEDDFLLLLNARLLFENAGCQVHAAASADEALSLLEQDGDIGMLATDIAMPGGMDGIGLAHEVQRRWPDIKLFVITGASDPDALNLPAGAQLLRKPYTAAQLTRLVANRAAA</sequence>
<dbReference type="AlphaFoldDB" id="A0A1H8DHJ3"/>
<evidence type="ECO:0000313" key="5">
    <source>
        <dbReference type="Proteomes" id="UP000199206"/>
    </source>
</evidence>
<dbReference type="PANTHER" id="PTHR44591">
    <property type="entry name" value="STRESS RESPONSE REGULATOR PROTEIN 1"/>
    <property type="match status" value="1"/>
</dbReference>
<dbReference type="Proteomes" id="UP000199206">
    <property type="component" value="Unassembled WGS sequence"/>
</dbReference>
<evidence type="ECO:0000313" key="4">
    <source>
        <dbReference type="EMBL" id="SEN06007.1"/>
    </source>
</evidence>
<dbReference type="PANTHER" id="PTHR44591:SF21">
    <property type="entry name" value="TWO-COMPONENT RESPONSE REGULATOR"/>
    <property type="match status" value="1"/>
</dbReference>
<dbReference type="GO" id="GO:0000160">
    <property type="term" value="P:phosphorelay signal transduction system"/>
    <property type="evidence" value="ECO:0007669"/>
    <property type="project" value="InterPro"/>
</dbReference>
<dbReference type="PROSITE" id="PS50110">
    <property type="entry name" value="RESPONSE_REGULATORY"/>
    <property type="match status" value="1"/>
</dbReference>
<gene>
    <name evidence="4" type="ORF">SAMN05192583_1908</name>
</gene>
<evidence type="ECO:0000256" key="2">
    <source>
        <dbReference type="PROSITE-ProRule" id="PRU00169"/>
    </source>
</evidence>
<protein>
    <submittedName>
        <fullName evidence="4">Response regulator receiver domain-containing protein</fullName>
    </submittedName>
</protein>
<dbReference type="STRING" id="1166340.SAMN05192583_1908"/>
<dbReference type="EMBL" id="FOCF01000004">
    <property type="protein sequence ID" value="SEN06007.1"/>
    <property type="molecule type" value="Genomic_DNA"/>
</dbReference>
<dbReference type="InterPro" id="IPR050595">
    <property type="entry name" value="Bact_response_regulator"/>
</dbReference>
<dbReference type="Pfam" id="PF00072">
    <property type="entry name" value="Response_reg"/>
    <property type="match status" value="1"/>
</dbReference>
<feature type="domain" description="Response regulatory" evidence="3">
    <location>
        <begin position="7"/>
        <end position="120"/>
    </location>
</feature>
<evidence type="ECO:0000259" key="3">
    <source>
        <dbReference type="PROSITE" id="PS50110"/>
    </source>
</evidence>
<feature type="modified residue" description="4-aspartylphosphate" evidence="2">
    <location>
        <position position="57"/>
    </location>
</feature>
<proteinExistence type="predicted"/>
<keyword evidence="1 2" id="KW-0597">Phosphoprotein</keyword>
<name>A0A1H8DHJ3_9SPHN</name>
<dbReference type="OrthoDB" id="9784719at2"/>
<reference evidence="5" key="1">
    <citation type="submission" date="2016-10" db="EMBL/GenBank/DDBJ databases">
        <authorList>
            <person name="Varghese N."/>
            <person name="Submissions S."/>
        </authorList>
    </citation>
    <scope>NUCLEOTIDE SEQUENCE [LARGE SCALE GENOMIC DNA]</scope>
    <source>
        <strain evidence="5">S6-262</strain>
    </source>
</reference>
<evidence type="ECO:0000256" key="1">
    <source>
        <dbReference type="ARBA" id="ARBA00022553"/>
    </source>
</evidence>
<dbReference type="InterPro" id="IPR001789">
    <property type="entry name" value="Sig_transdc_resp-reg_receiver"/>
</dbReference>
<organism evidence="4 5">
    <name type="scientific">Sphingomonas gellani</name>
    <dbReference type="NCBI Taxonomy" id="1166340"/>
    <lineage>
        <taxon>Bacteria</taxon>
        <taxon>Pseudomonadati</taxon>
        <taxon>Pseudomonadota</taxon>
        <taxon>Alphaproteobacteria</taxon>
        <taxon>Sphingomonadales</taxon>
        <taxon>Sphingomonadaceae</taxon>
        <taxon>Sphingomonas</taxon>
    </lineage>
</organism>
<dbReference type="RefSeq" id="WP_093665476.1">
    <property type="nucleotide sequence ID" value="NZ_FOCF01000004.1"/>
</dbReference>